<dbReference type="SUPFAM" id="SSF51419">
    <property type="entry name" value="PLP-binding barrel"/>
    <property type="match status" value="1"/>
</dbReference>
<dbReference type="STRING" id="1219011.GCA_001895045_01098"/>
<evidence type="ECO:0000256" key="1">
    <source>
        <dbReference type="ARBA" id="ARBA00022898"/>
    </source>
</evidence>
<accession>A0A2X4TMA4</accession>
<dbReference type="Pfam" id="PF01168">
    <property type="entry name" value="Ala_racemase_N"/>
    <property type="match status" value="1"/>
</dbReference>
<evidence type="ECO:0000256" key="4">
    <source>
        <dbReference type="RuleBase" id="RU004514"/>
    </source>
</evidence>
<dbReference type="RefSeq" id="WP_072699103.1">
    <property type="nucleotide sequence ID" value="NZ_JAFBBL010000001.1"/>
</dbReference>
<feature type="domain" description="Alanine racemase N-terminal" evidence="5">
    <location>
        <begin position="21"/>
        <end position="244"/>
    </location>
</feature>
<comment type="similarity">
    <text evidence="2 4">Belongs to the pyridoxal phosphate-binding protein YggS/PROSC family.</text>
</comment>
<evidence type="ECO:0000256" key="2">
    <source>
        <dbReference type="HAMAP-Rule" id="MF_02087"/>
    </source>
</evidence>
<dbReference type="PIRSF" id="PIRSF004848">
    <property type="entry name" value="YBL036c_PLPDEIII"/>
    <property type="match status" value="1"/>
</dbReference>
<dbReference type="PANTHER" id="PTHR10146:SF14">
    <property type="entry name" value="PYRIDOXAL PHOSPHATE HOMEOSTASIS PROTEIN"/>
    <property type="match status" value="1"/>
</dbReference>
<dbReference type="Gene3D" id="3.20.20.10">
    <property type="entry name" value="Alanine racemase"/>
    <property type="match status" value="1"/>
</dbReference>
<dbReference type="PANTHER" id="PTHR10146">
    <property type="entry name" value="PROLINE SYNTHETASE CO-TRANSCRIBED BACTERIAL HOMOLOG PROTEIN"/>
    <property type="match status" value="1"/>
</dbReference>
<dbReference type="Proteomes" id="UP000249091">
    <property type="component" value="Chromosome 1"/>
</dbReference>
<dbReference type="InterPro" id="IPR029066">
    <property type="entry name" value="PLP-binding_barrel"/>
</dbReference>
<comment type="cofactor">
    <cofactor evidence="3">
        <name>pyridoxal 5'-phosphate</name>
        <dbReference type="ChEBI" id="CHEBI:597326"/>
    </cofactor>
</comment>
<keyword evidence="7" id="KW-1185">Reference proteome</keyword>
<comment type="function">
    <text evidence="2">Pyridoxal 5'-phosphate (PLP)-binding protein, which is involved in PLP homeostasis.</text>
</comment>
<proteinExistence type="inferred from homology"/>
<keyword evidence="1 2" id="KW-0663">Pyridoxal phosphate</keyword>
<dbReference type="CDD" id="cd00635">
    <property type="entry name" value="PLPDE_III_YBL036c_like"/>
    <property type="match status" value="1"/>
</dbReference>
<gene>
    <name evidence="6" type="primary">yggS</name>
    <name evidence="6" type="ORF">NCTC10994_00055</name>
</gene>
<dbReference type="InterPro" id="IPR011078">
    <property type="entry name" value="PyrdxlP_homeostasis"/>
</dbReference>
<dbReference type="NCBIfam" id="TIGR00044">
    <property type="entry name" value="YggS family pyridoxal phosphate-dependent enzyme"/>
    <property type="match status" value="1"/>
</dbReference>
<protein>
    <recommendedName>
        <fullName evidence="2">Pyridoxal phosphate homeostasis protein</fullName>
        <shortName evidence="2">PLP homeostasis protein</shortName>
    </recommendedName>
</protein>
<evidence type="ECO:0000313" key="7">
    <source>
        <dbReference type="Proteomes" id="UP000249091"/>
    </source>
</evidence>
<dbReference type="PROSITE" id="PS01211">
    <property type="entry name" value="UPF0001"/>
    <property type="match status" value="1"/>
</dbReference>
<dbReference type="InterPro" id="IPR001608">
    <property type="entry name" value="Ala_racemase_N"/>
</dbReference>
<dbReference type="HAMAP" id="MF_02087">
    <property type="entry name" value="PLP_homeostasis"/>
    <property type="match status" value="1"/>
</dbReference>
<reference evidence="6 7" key="1">
    <citation type="submission" date="2018-06" db="EMBL/GenBank/DDBJ databases">
        <authorList>
            <consortium name="Pathogen Informatics"/>
            <person name="Doyle S."/>
        </authorList>
    </citation>
    <scope>NUCLEOTIDE SEQUENCE [LARGE SCALE GENOMIC DNA]</scope>
    <source>
        <strain evidence="6 7">NCTC10994</strain>
    </source>
</reference>
<organism evidence="6 7">
    <name type="scientific">Rhodococcus coprophilus</name>
    <dbReference type="NCBI Taxonomy" id="38310"/>
    <lineage>
        <taxon>Bacteria</taxon>
        <taxon>Bacillati</taxon>
        <taxon>Actinomycetota</taxon>
        <taxon>Actinomycetes</taxon>
        <taxon>Mycobacteriales</taxon>
        <taxon>Nocardiaceae</taxon>
        <taxon>Rhodococcus</taxon>
    </lineage>
</organism>
<dbReference type="GO" id="GO:0030170">
    <property type="term" value="F:pyridoxal phosphate binding"/>
    <property type="evidence" value="ECO:0007669"/>
    <property type="project" value="UniProtKB-UniRule"/>
</dbReference>
<evidence type="ECO:0000256" key="3">
    <source>
        <dbReference type="PIRSR" id="PIRSR004848-1"/>
    </source>
</evidence>
<dbReference type="KEGG" id="rcr:NCTC10994_00055"/>
<name>A0A2X4TMA4_9NOCA</name>
<feature type="modified residue" description="N6-(pyridoxal phosphate)lysine" evidence="2 3">
    <location>
        <position position="47"/>
    </location>
</feature>
<sequence>MNAAEQSRQHRRAELAGRLVAVRERLDAAARAADREPSDVALLVVTKYFPVTDAVLLYELGCRAFGESREQEAAAKIAQFRETVPGEVEWHMIGRLQRNKARAVARWAHTVHSVDSLRLASALAKGVAAAQDSGERSTPIRVLLQVSLDGDRERGGVVADELGSLADAVASAPELELGGLMGVPPLGWEPDAAFARLAGLHTSLLAEHPGATELSAGMSGDLEHAVRWGSTCVRVGTAVLGTRPIA</sequence>
<dbReference type="AlphaFoldDB" id="A0A2X4TMA4"/>
<evidence type="ECO:0000259" key="5">
    <source>
        <dbReference type="Pfam" id="PF01168"/>
    </source>
</evidence>
<evidence type="ECO:0000313" key="6">
    <source>
        <dbReference type="EMBL" id="SQI28311.1"/>
    </source>
</evidence>
<dbReference type="EMBL" id="LS483468">
    <property type="protein sequence ID" value="SQI28311.1"/>
    <property type="molecule type" value="Genomic_DNA"/>
</dbReference>